<name>A0ABT6ZRG8_9ACTN</name>
<organism evidence="2 3">
    <name type="scientific">Streptomyces iconiensis</name>
    <dbReference type="NCBI Taxonomy" id="1384038"/>
    <lineage>
        <taxon>Bacteria</taxon>
        <taxon>Bacillati</taxon>
        <taxon>Actinomycetota</taxon>
        <taxon>Actinomycetes</taxon>
        <taxon>Kitasatosporales</taxon>
        <taxon>Streptomycetaceae</taxon>
        <taxon>Streptomyces</taxon>
    </lineage>
</organism>
<feature type="compositionally biased region" description="Low complexity" evidence="1">
    <location>
        <begin position="146"/>
        <end position="179"/>
    </location>
</feature>
<protein>
    <recommendedName>
        <fullName evidence="4">Zinc-finger</fullName>
    </recommendedName>
</protein>
<feature type="compositionally biased region" description="Polar residues" evidence="1">
    <location>
        <begin position="281"/>
        <end position="296"/>
    </location>
</feature>
<proteinExistence type="predicted"/>
<feature type="compositionally biased region" description="Basic and acidic residues" evidence="1">
    <location>
        <begin position="121"/>
        <end position="143"/>
    </location>
</feature>
<dbReference type="Proteomes" id="UP001214441">
    <property type="component" value="Unassembled WGS sequence"/>
</dbReference>
<feature type="region of interest" description="Disordered" evidence="1">
    <location>
        <begin position="93"/>
        <end position="258"/>
    </location>
</feature>
<evidence type="ECO:0000313" key="3">
    <source>
        <dbReference type="Proteomes" id="UP001214441"/>
    </source>
</evidence>
<feature type="compositionally biased region" description="Basic and acidic residues" evidence="1">
    <location>
        <begin position="351"/>
        <end position="367"/>
    </location>
</feature>
<dbReference type="EMBL" id="JANCPR020000005">
    <property type="protein sequence ID" value="MDJ1131660.1"/>
    <property type="molecule type" value="Genomic_DNA"/>
</dbReference>
<comment type="caution">
    <text evidence="2">The sequence shown here is derived from an EMBL/GenBank/DDBJ whole genome shotgun (WGS) entry which is preliminary data.</text>
</comment>
<dbReference type="RefSeq" id="WP_274042832.1">
    <property type="nucleotide sequence ID" value="NZ_JANCPR020000005.1"/>
</dbReference>
<gene>
    <name evidence="2" type="ORF">NMN56_006745</name>
</gene>
<accession>A0ABT6ZRG8</accession>
<feature type="region of interest" description="Disordered" evidence="1">
    <location>
        <begin position="1"/>
        <end position="28"/>
    </location>
</feature>
<evidence type="ECO:0008006" key="4">
    <source>
        <dbReference type="Google" id="ProtNLM"/>
    </source>
</evidence>
<evidence type="ECO:0000313" key="2">
    <source>
        <dbReference type="EMBL" id="MDJ1131660.1"/>
    </source>
</evidence>
<feature type="compositionally biased region" description="Polar residues" evidence="1">
    <location>
        <begin position="1"/>
        <end position="11"/>
    </location>
</feature>
<evidence type="ECO:0000256" key="1">
    <source>
        <dbReference type="SAM" id="MobiDB-lite"/>
    </source>
</evidence>
<feature type="compositionally biased region" description="Basic and acidic residues" evidence="1">
    <location>
        <begin position="297"/>
        <end position="316"/>
    </location>
</feature>
<feature type="compositionally biased region" description="Basic and acidic residues" evidence="1">
    <location>
        <begin position="224"/>
        <end position="235"/>
    </location>
</feature>
<feature type="region of interest" description="Disordered" evidence="1">
    <location>
        <begin position="281"/>
        <end position="380"/>
    </location>
</feature>
<feature type="compositionally biased region" description="Low complexity" evidence="1">
    <location>
        <begin position="186"/>
        <end position="223"/>
    </location>
</feature>
<reference evidence="2 3" key="1">
    <citation type="submission" date="2023-05" db="EMBL/GenBank/DDBJ databases">
        <title>Streptantibioticus silvisoli sp. nov., acidotolerant actinomycetes 1 from pine litter.</title>
        <authorList>
            <person name="Swiecimska M."/>
            <person name="Golinska P."/>
            <person name="Sangal V."/>
            <person name="Wachnowicz B."/>
            <person name="Goodfellow M."/>
        </authorList>
    </citation>
    <scope>NUCLEOTIDE SEQUENCE [LARGE SCALE GENOMIC DNA]</scope>
    <source>
        <strain evidence="2 3">DSM 42109</strain>
    </source>
</reference>
<keyword evidence="3" id="KW-1185">Reference proteome</keyword>
<sequence length="445" mass="45470">MTSTPSTSDASGQDEHPEVTEISALTEGILPVERQEAVRTHLSHCELCADVRTSLDEIRDTLGTLPGTVRMPEDIASRIDAALAAEALLDATVPPARDPDGDPDADADPTATATAPVSVSRETEREERQDHPERSGTPDHLESPEPETAAPAAAAESRPSSADAADAADDAAVPDPIDAGSADATPLDAGPLTAGAAPADADPLTADAAPVDAGSAGDPAPADVSRETRSSDRPPGHASGATGPGRASRTSGRRRARRWRTATLIAAASVAVLSIGGITIQSLSGNPQGVEASSDQASKDGSGKSAKSDAEGDRQLKQRVQSLLARQDSGAPSESGSNAEPGKPSDPPTVDTKRSPSGDTTLREDRAGGMGAAPSCVRDGIHRDESPLAVDAHASYEGHSGYLLVLPHEGGDPRRVDAYVVDPSCVSADPSGPGKVLLKRTYPRG</sequence>